<dbReference type="SUPFAM" id="SSF141868">
    <property type="entry name" value="EAL domain-like"/>
    <property type="match status" value="1"/>
</dbReference>
<feature type="domain" description="GGDEF" evidence="4">
    <location>
        <begin position="460"/>
        <end position="595"/>
    </location>
</feature>
<dbReference type="SMART" id="SM00052">
    <property type="entry name" value="EAL"/>
    <property type="match status" value="1"/>
</dbReference>
<dbReference type="InterPro" id="IPR029787">
    <property type="entry name" value="Nucleotide_cyclase"/>
</dbReference>
<dbReference type="Gene3D" id="3.30.450.20">
    <property type="entry name" value="PAS domain"/>
    <property type="match status" value="1"/>
</dbReference>
<dbReference type="InterPro" id="IPR001610">
    <property type="entry name" value="PAC"/>
</dbReference>
<organism evidence="5 6">
    <name type="scientific">Kineococcus glutinatus</name>
    <dbReference type="NCBI Taxonomy" id="1070872"/>
    <lineage>
        <taxon>Bacteria</taxon>
        <taxon>Bacillati</taxon>
        <taxon>Actinomycetota</taxon>
        <taxon>Actinomycetes</taxon>
        <taxon>Kineosporiales</taxon>
        <taxon>Kineosporiaceae</taxon>
        <taxon>Kineococcus</taxon>
    </lineage>
</organism>
<dbReference type="CDD" id="cd01948">
    <property type="entry name" value="EAL"/>
    <property type="match status" value="1"/>
</dbReference>
<dbReference type="PROSITE" id="PS50883">
    <property type="entry name" value="EAL"/>
    <property type="match status" value="1"/>
</dbReference>
<dbReference type="SMART" id="SM00065">
    <property type="entry name" value="GAF"/>
    <property type="match status" value="1"/>
</dbReference>
<comment type="caution">
    <text evidence="5">The sequence shown here is derived from an EMBL/GenBank/DDBJ whole genome shotgun (WGS) entry which is preliminary data.</text>
</comment>
<dbReference type="Gene3D" id="3.30.450.40">
    <property type="match status" value="1"/>
</dbReference>
<feature type="domain" description="PAS" evidence="1">
    <location>
        <begin position="13"/>
        <end position="74"/>
    </location>
</feature>
<reference evidence="6" key="1">
    <citation type="journal article" date="2019" name="Int. J. Syst. Evol. Microbiol.">
        <title>The Global Catalogue of Microorganisms (GCM) 10K type strain sequencing project: providing services to taxonomists for standard genome sequencing and annotation.</title>
        <authorList>
            <consortium name="The Broad Institute Genomics Platform"/>
            <consortium name="The Broad Institute Genome Sequencing Center for Infectious Disease"/>
            <person name="Wu L."/>
            <person name="Ma J."/>
        </authorList>
    </citation>
    <scope>NUCLEOTIDE SEQUENCE [LARGE SCALE GENOMIC DNA]</scope>
    <source>
        <strain evidence="6">JCM 18126</strain>
    </source>
</reference>
<dbReference type="PROSITE" id="PS50112">
    <property type="entry name" value="PAS"/>
    <property type="match status" value="1"/>
</dbReference>
<dbReference type="Pfam" id="PF00990">
    <property type="entry name" value="GGDEF"/>
    <property type="match status" value="1"/>
</dbReference>
<proteinExistence type="predicted"/>
<dbReference type="Gene3D" id="3.30.70.270">
    <property type="match status" value="1"/>
</dbReference>
<sequence length="851" mass="91336">MTPGPPADPSLWEDLDEVLFRTDAIGNWTWLSPAWTRLTGFAVADTLGTNFLEYVHPDERERTLALFGAVVVGGADHCHHEGRYRTASGGYRQVRLRAKVLRDPRGDVTGNVGTLVDVTAERLGTQAAAEHAHLLELVADGAAYDDLPIGVVECTPGLRVHRATPALRQLLGPAVEAGAPLTGLGRVLRPPDGGPQLLGPHGMVATAAATGRAQHADLRVVDDAAAGHVFRATVLALPAADGTRLTLVLQDVSERHRAERQQTCVSDLGGHALAGADLPDLFARTAAQVRDVLGVAHCEVLERTDAVDVLLTRATSGWAPDFPHVLDARDVEGTVVPAAGTPTLCCDITARQEEGERGRAAAAWWRAHGVVSAAAVVIGGTTSSFGYLCVQARTPRTWTGDEMAFLSSVAHVVAAAVERRRTEELIRHRALHDPLTGLANRVLLHDRLHHGLAAQQRHGTRLALLLVDLDRFKEVNDTLGHDVGDRVLQVVADRLRQQFRETDTVARLGGDEFAVLLDPVPARHYAERLAAELRKQIRRPLRVEGITLHLEGSVGVTLAPDHGDDPVGLLKRADVAMYRAKQSASGVETYTPDADLNRPERLGYGGALWQALESGQFVVHYQPQRDLRTGATTGVEALLRWRHPRQGLVLPDSFIPLAEQTGLIRPLTAHVLATALEQAARWAAAGTPLQVAVNVSARSLRDGSLVGEVLEQLERAGAPAHVLELELTESAVMAEPEAAMAVAAELREAGVRLALDDFGTGYSSLAHLRDLPVDVLKIDRSFLRDVDTNHRNASIVRSVIDLGHNLGMGVVAEGVETPAALELLRRMGCDQGQGYLFGRPVEAAGVLAAPG</sequence>
<dbReference type="PANTHER" id="PTHR44757:SF2">
    <property type="entry name" value="BIOFILM ARCHITECTURE MAINTENANCE PROTEIN MBAA"/>
    <property type="match status" value="1"/>
</dbReference>
<feature type="domain" description="PAC" evidence="2">
    <location>
        <begin position="78"/>
        <end position="130"/>
    </location>
</feature>
<dbReference type="PROSITE" id="PS50887">
    <property type="entry name" value="GGDEF"/>
    <property type="match status" value="1"/>
</dbReference>
<dbReference type="InterPro" id="IPR003018">
    <property type="entry name" value="GAF"/>
</dbReference>
<dbReference type="CDD" id="cd00130">
    <property type="entry name" value="PAS"/>
    <property type="match status" value="1"/>
</dbReference>
<dbReference type="SMART" id="SM00086">
    <property type="entry name" value="PAC"/>
    <property type="match status" value="1"/>
</dbReference>
<dbReference type="InterPro" id="IPR052155">
    <property type="entry name" value="Biofilm_reg_signaling"/>
</dbReference>
<dbReference type="InterPro" id="IPR029016">
    <property type="entry name" value="GAF-like_dom_sf"/>
</dbReference>
<dbReference type="CDD" id="cd01949">
    <property type="entry name" value="GGDEF"/>
    <property type="match status" value="1"/>
</dbReference>
<dbReference type="NCBIfam" id="TIGR00254">
    <property type="entry name" value="GGDEF"/>
    <property type="match status" value="1"/>
</dbReference>
<dbReference type="SUPFAM" id="SSF55781">
    <property type="entry name" value="GAF domain-like"/>
    <property type="match status" value="1"/>
</dbReference>
<gene>
    <name evidence="5" type="ORF">GCM10023225_30030</name>
</gene>
<keyword evidence="6" id="KW-1185">Reference proteome</keyword>
<dbReference type="SMART" id="SM00091">
    <property type="entry name" value="PAS"/>
    <property type="match status" value="1"/>
</dbReference>
<dbReference type="InterPro" id="IPR035965">
    <property type="entry name" value="PAS-like_dom_sf"/>
</dbReference>
<dbReference type="Pfam" id="PF01590">
    <property type="entry name" value="GAF"/>
    <property type="match status" value="1"/>
</dbReference>
<dbReference type="InterPro" id="IPR000700">
    <property type="entry name" value="PAS-assoc_C"/>
</dbReference>
<feature type="domain" description="EAL" evidence="3">
    <location>
        <begin position="601"/>
        <end position="851"/>
    </location>
</feature>
<name>A0ABP9I9G7_9ACTN</name>
<evidence type="ECO:0008006" key="7">
    <source>
        <dbReference type="Google" id="ProtNLM"/>
    </source>
</evidence>
<dbReference type="EMBL" id="BAABIL010000525">
    <property type="protein sequence ID" value="GAA4991370.1"/>
    <property type="molecule type" value="Genomic_DNA"/>
</dbReference>
<dbReference type="InterPro" id="IPR043128">
    <property type="entry name" value="Rev_trsase/Diguanyl_cyclase"/>
</dbReference>
<dbReference type="InterPro" id="IPR035919">
    <property type="entry name" value="EAL_sf"/>
</dbReference>
<dbReference type="NCBIfam" id="TIGR00229">
    <property type="entry name" value="sensory_box"/>
    <property type="match status" value="1"/>
</dbReference>
<evidence type="ECO:0000259" key="3">
    <source>
        <dbReference type="PROSITE" id="PS50883"/>
    </source>
</evidence>
<dbReference type="InterPro" id="IPR001633">
    <property type="entry name" value="EAL_dom"/>
</dbReference>
<dbReference type="SMART" id="SM00267">
    <property type="entry name" value="GGDEF"/>
    <property type="match status" value="1"/>
</dbReference>
<evidence type="ECO:0000313" key="5">
    <source>
        <dbReference type="EMBL" id="GAA4991370.1"/>
    </source>
</evidence>
<dbReference type="InterPro" id="IPR000160">
    <property type="entry name" value="GGDEF_dom"/>
</dbReference>
<dbReference type="InterPro" id="IPR000014">
    <property type="entry name" value="PAS"/>
</dbReference>
<dbReference type="Pfam" id="PF00563">
    <property type="entry name" value="EAL"/>
    <property type="match status" value="1"/>
</dbReference>
<dbReference type="Proteomes" id="UP001501195">
    <property type="component" value="Unassembled WGS sequence"/>
</dbReference>
<dbReference type="PROSITE" id="PS50113">
    <property type="entry name" value="PAC"/>
    <property type="match status" value="1"/>
</dbReference>
<dbReference type="SUPFAM" id="SSF55073">
    <property type="entry name" value="Nucleotide cyclase"/>
    <property type="match status" value="1"/>
</dbReference>
<dbReference type="PANTHER" id="PTHR44757">
    <property type="entry name" value="DIGUANYLATE CYCLASE DGCP"/>
    <property type="match status" value="1"/>
</dbReference>
<evidence type="ECO:0000259" key="4">
    <source>
        <dbReference type="PROSITE" id="PS50887"/>
    </source>
</evidence>
<protein>
    <recommendedName>
        <fullName evidence="7">PAS domain S-box-containing protein/diguanylate cyclase (GGDEF)-like protein</fullName>
    </recommendedName>
</protein>
<dbReference type="SUPFAM" id="SSF55785">
    <property type="entry name" value="PYP-like sensor domain (PAS domain)"/>
    <property type="match status" value="1"/>
</dbReference>
<dbReference type="Gene3D" id="3.20.20.450">
    <property type="entry name" value="EAL domain"/>
    <property type="match status" value="1"/>
</dbReference>
<dbReference type="Pfam" id="PF08447">
    <property type="entry name" value="PAS_3"/>
    <property type="match status" value="1"/>
</dbReference>
<accession>A0ABP9I9G7</accession>
<dbReference type="RefSeq" id="WP_345713508.1">
    <property type="nucleotide sequence ID" value="NZ_BAABIL010000525.1"/>
</dbReference>
<evidence type="ECO:0000259" key="1">
    <source>
        <dbReference type="PROSITE" id="PS50112"/>
    </source>
</evidence>
<evidence type="ECO:0000313" key="6">
    <source>
        <dbReference type="Proteomes" id="UP001501195"/>
    </source>
</evidence>
<evidence type="ECO:0000259" key="2">
    <source>
        <dbReference type="PROSITE" id="PS50113"/>
    </source>
</evidence>
<dbReference type="InterPro" id="IPR013655">
    <property type="entry name" value="PAS_fold_3"/>
</dbReference>